<keyword evidence="3" id="KW-1185">Reference proteome</keyword>
<dbReference type="InterPro" id="IPR002816">
    <property type="entry name" value="TraB/PrgY/GumN_fam"/>
</dbReference>
<evidence type="ECO:0000313" key="3">
    <source>
        <dbReference type="Proteomes" id="UP001169063"/>
    </source>
</evidence>
<evidence type="ECO:0000256" key="1">
    <source>
        <dbReference type="SAM" id="SignalP"/>
    </source>
</evidence>
<dbReference type="Proteomes" id="UP001169063">
    <property type="component" value="Unassembled WGS sequence"/>
</dbReference>
<comment type="caution">
    <text evidence="2">The sequence shown here is derived from an EMBL/GenBank/DDBJ whole genome shotgun (WGS) entry which is preliminary data.</text>
</comment>
<keyword evidence="1" id="KW-0732">Signal</keyword>
<organism evidence="2 3">
    <name type="scientific">Peiella sedimenti</name>
    <dbReference type="NCBI Taxonomy" id="3061083"/>
    <lineage>
        <taxon>Bacteria</taxon>
        <taxon>Pseudomonadati</taxon>
        <taxon>Pseudomonadota</taxon>
        <taxon>Alphaproteobacteria</taxon>
        <taxon>Caulobacterales</taxon>
        <taxon>Caulobacteraceae</taxon>
        <taxon>Peiella</taxon>
    </lineage>
</organism>
<evidence type="ECO:0000313" key="2">
    <source>
        <dbReference type="EMBL" id="MDO1558036.1"/>
    </source>
</evidence>
<proteinExistence type="predicted"/>
<accession>A0ABT8SHU7</accession>
<dbReference type="RefSeq" id="WP_302108460.1">
    <property type="nucleotide sequence ID" value="NZ_JAUKTR010000001.1"/>
</dbReference>
<feature type="signal peptide" evidence="1">
    <location>
        <begin position="1"/>
        <end position="22"/>
    </location>
</feature>
<reference evidence="2" key="1">
    <citation type="submission" date="2023-07" db="EMBL/GenBank/DDBJ databases">
        <title>Brevundimonas soil sp. nov., isolated from the soil of chemical plant.</title>
        <authorList>
            <person name="Wu N."/>
        </authorList>
    </citation>
    <scope>NUCLEOTIDE SEQUENCE</scope>
    <source>
        <strain evidence="2">XZ-24</strain>
    </source>
</reference>
<dbReference type="Pfam" id="PF01963">
    <property type="entry name" value="TraB_PrgY_gumN"/>
    <property type="match status" value="1"/>
</dbReference>
<dbReference type="EMBL" id="JAUKTR010000001">
    <property type="protein sequence ID" value="MDO1558036.1"/>
    <property type="molecule type" value="Genomic_DNA"/>
</dbReference>
<sequence length="315" mass="34771">MSLLIAAAMATALFTQTSPAAAEPVTQVEEVIVVARRAGIPIWEVEGPDGSTVILVGMIDGAPEDTAWRPEALVEATSRADRVLFMQRATLNPLEFMQALGRITRNAQLPDGRTTSDYLAPEWQARLEQQMQGEGSAWHRQNLWAIAMELLDDKAGYDRQVRDDASRLVRRAARRNRAPVQPVASYRGKPMVDRFFEAGPEGHRACLQAAIAAAEAGPQESRRRAEEWTRLRVPEVLQSPIQAATEACWPWGDPSTAEQVRADWRRAVDEALAAPEGVTLAVAPLAVLAEPDGILDMLEQRGLDPRGPFWRADQR</sequence>
<protein>
    <submittedName>
        <fullName evidence="2">TraB/GumN family protein</fullName>
    </submittedName>
</protein>
<name>A0ABT8SHU7_9CAUL</name>
<gene>
    <name evidence="2" type="ORF">Q0812_01165</name>
</gene>
<feature type="chain" id="PRO_5046194547" evidence="1">
    <location>
        <begin position="23"/>
        <end position="315"/>
    </location>
</feature>